<feature type="transmembrane region" description="Helical" evidence="1">
    <location>
        <begin position="299"/>
        <end position="318"/>
    </location>
</feature>
<evidence type="ECO:0000313" key="3">
    <source>
        <dbReference type="Proteomes" id="UP000197025"/>
    </source>
</evidence>
<feature type="transmembrane region" description="Helical" evidence="1">
    <location>
        <begin position="222"/>
        <end position="245"/>
    </location>
</feature>
<feature type="transmembrane region" description="Helical" evidence="1">
    <location>
        <begin position="153"/>
        <end position="171"/>
    </location>
</feature>
<evidence type="ECO:0008006" key="4">
    <source>
        <dbReference type="Google" id="ProtNLM"/>
    </source>
</evidence>
<dbReference type="OrthoDB" id="1814621at2"/>
<dbReference type="EMBL" id="FYEK01000054">
    <property type="protein sequence ID" value="SNB71841.1"/>
    <property type="molecule type" value="Genomic_DNA"/>
</dbReference>
<dbReference type="AlphaFoldDB" id="A0A212RHU8"/>
<name>A0A212RHU8_9CHLR</name>
<dbReference type="RefSeq" id="WP_143597601.1">
    <property type="nucleotide sequence ID" value="NZ_FYEK01000054.1"/>
</dbReference>
<accession>A0A212RHU8</accession>
<keyword evidence="3" id="KW-1185">Reference proteome</keyword>
<evidence type="ECO:0000256" key="1">
    <source>
        <dbReference type="SAM" id="Phobius"/>
    </source>
</evidence>
<dbReference type="InParanoid" id="A0A212RHU8"/>
<keyword evidence="1" id="KW-1133">Transmembrane helix</keyword>
<reference evidence="3" key="1">
    <citation type="submission" date="2017-06" db="EMBL/GenBank/DDBJ databases">
        <authorList>
            <person name="Varghese N."/>
            <person name="Submissions S."/>
        </authorList>
    </citation>
    <scope>NUCLEOTIDE SEQUENCE [LARGE SCALE GENOMIC DNA]</scope>
    <source>
        <strain evidence="3">JAD2</strain>
    </source>
</reference>
<feature type="transmembrane region" description="Helical" evidence="1">
    <location>
        <begin position="381"/>
        <end position="401"/>
    </location>
</feature>
<keyword evidence="1" id="KW-0812">Transmembrane</keyword>
<protein>
    <recommendedName>
        <fullName evidence="4">4-amino-4-deoxy-L-arabinose transferase and related glycosyltransferases of PMT family</fullName>
    </recommendedName>
</protein>
<feature type="transmembrane region" description="Helical" evidence="1">
    <location>
        <begin position="85"/>
        <end position="109"/>
    </location>
</feature>
<evidence type="ECO:0000313" key="2">
    <source>
        <dbReference type="EMBL" id="SNB71841.1"/>
    </source>
</evidence>
<feature type="transmembrane region" description="Helical" evidence="1">
    <location>
        <begin position="325"/>
        <end position="343"/>
    </location>
</feature>
<feature type="transmembrane region" description="Helical" evidence="1">
    <location>
        <begin position="121"/>
        <end position="141"/>
    </location>
</feature>
<feature type="transmembrane region" description="Helical" evidence="1">
    <location>
        <begin position="183"/>
        <end position="210"/>
    </location>
</feature>
<sequence>MKKIHGHPVLSRLIPWVLFWALFAWGWRVQNIFTHIPGYGDALEVLWGILWYYDSIFIRHASPFFTALVFHPLGWHTATLAHTPFLFLLTLPLFLVGGLAFAYNFLSVLSMVISFAGCFRLVRSFASSSTATVAALVYTFVDPHWFRLGGHLHTAWLLGLFPWMALAVERLGQSSAPQCEKRLVIAAGLIWGLAINFSLYGIFMGAIFFVLWGSRLLSLKRLLQVISAAVIAMTLSLISIVPYVISIRQDALHVHGVEHNLWWGASLNSLFIPSVYHPLTVIQRFARNLYSGPYNESGAINLGLLTGFLAFIGFIVAIKTKSRQMGLVWLTLTGIILGLGLLLRWNGEVVRHPAFCPLTALIWTLGHILKPGLFATTQPNPVFECGIPLPGLVLTTLLPFWESARTVSRFALVGMVGAVGLAAMALEKFPKLLRYLAALIWLIEVLPRPIHGVPVPFQPHPAYAWLADRELRPGESIMDLRYPTLFIDGRTLWATLLHHKPTASGVGSFWPEHAFALWNHLLGNPHLLSQEESVLIFQQYGIRYIFLHMLSDKERAMWDMISKNPSFRPLDCFEPLREPTAWPWPICVAEVLDTQRPINLMRQEGWSGPEDWGVWSEGLRSRAGWISPARQDYRLRIGAFPFCVPDRRQEMVVKVNGQEMARYRWQECELWEGEILIPASAVRIGWNEVSFEYAYALSPAEVTQGQNGDRRMLSVGFTRLEVTR</sequence>
<feature type="transmembrane region" description="Helical" evidence="1">
    <location>
        <begin position="407"/>
        <end position="426"/>
    </location>
</feature>
<feature type="transmembrane region" description="Helical" evidence="1">
    <location>
        <begin position="9"/>
        <end position="27"/>
    </location>
</feature>
<keyword evidence="1" id="KW-0472">Membrane</keyword>
<organism evidence="2 3">
    <name type="scientific">Thermoflexus hugenholtzii JAD2</name>
    <dbReference type="NCBI Taxonomy" id="877466"/>
    <lineage>
        <taxon>Bacteria</taxon>
        <taxon>Bacillati</taxon>
        <taxon>Chloroflexota</taxon>
        <taxon>Thermoflexia</taxon>
        <taxon>Thermoflexales</taxon>
        <taxon>Thermoflexaceae</taxon>
        <taxon>Thermoflexus</taxon>
    </lineage>
</organism>
<dbReference type="Proteomes" id="UP000197025">
    <property type="component" value="Unassembled WGS sequence"/>
</dbReference>
<gene>
    <name evidence="2" type="ORF">SAMN02746019_00015140</name>
</gene>
<proteinExistence type="predicted"/>
<feature type="transmembrane region" description="Helical" evidence="1">
    <location>
        <begin position="261"/>
        <end position="279"/>
    </location>
</feature>